<dbReference type="AlphaFoldDB" id="D5USI2"/>
<evidence type="ECO:0000256" key="2">
    <source>
        <dbReference type="SAM" id="Phobius"/>
    </source>
</evidence>
<reference evidence="3 4" key="2">
    <citation type="journal article" date="2011" name="Stand. Genomic Sci.">
        <title>Complete genome sequence of Tsukamurella paurometabola type strain (no. 33).</title>
        <authorList>
            <person name="Munk A.C."/>
            <person name="Lapidus A."/>
            <person name="Lucas S."/>
            <person name="Nolan M."/>
            <person name="Tice H."/>
            <person name="Cheng J.F."/>
            <person name="Del Rio T.G."/>
            <person name="Goodwin L."/>
            <person name="Pitluck S."/>
            <person name="Liolios K."/>
            <person name="Huntemann M."/>
            <person name="Ivanova N."/>
            <person name="Mavromatis K."/>
            <person name="Mikhailova N."/>
            <person name="Pati A."/>
            <person name="Chen A."/>
            <person name="Palaniappan K."/>
            <person name="Tapia R."/>
            <person name="Han C."/>
            <person name="Land M."/>
            <person name="Hauser L."/>
            <person name="Chang Y.J."/>
            <person name="Jeffries C.D."/>
            <person name="Brettin T."/>
            <person name="Yasawong M."/>
            <person name="Brambilla E.M."/>
            <person name="Rohde M."/>
            <person name="Sikorski J."/>
            <person name="Goker M."/>
            <person name="Detter J.C."/>
            <person name="Woyke T."/>
            <person name="Bristow J."/>
            <person name="Eisen J.A."/>
            <person name="Markowitz V."/>
            <person name="Hugenholtz P."/>
            <person name="Kyrpides N.C."/>
            <person name="Klenk H.P."/>
        </authorList>
    </citation>
    <scope>NUCLEOTIDE SEQUENCE [LARGE SCALE GENOMIC DNA]</scope>
    <source>
        <strain evidence="4">ATCC 8368 / DSM 20162 / CCUG 35730 / CIP 100753 / JCM 10117 / KCTC 9821 / NBRC 16120 / NCIMB 702349 / NCTC 13040</strain>
    </source>
</reference>
<gene>
    <name evidence="3" type="ordered locus">Tpau_2653</name>
</gene>
<dbReference type="STRING" id="521096.Tpau_2653"/>
<proteinExistence type="predicted"/>
<dbReference type="eggNOG" id="COG2919">
    <property type="taxonomic scope" value="Bacteria"/>
</dbReference>
<feature type="region of interest" description="Disordered" evidence="1">
    <location>
        <begin position="185"/>
        <end position="294"/>
    </location>
</feature>
<feature type="region of interest" description="Disordered" evidence="1">
    <location>
        <begin position="1"/>
        <end position="47"/>
    </location>
</feature>
<evidence type="ECO:0000313" key="4">
    <source>
        <dbReference type="Proteomes" id="UP000001213"/>
    </source>
</evidence>
<keyword evidence="2" id="KW-1133">Transmembrane helix</keyword>
<feature type="compositionally biased region" description="Basic and acidic residues" evidence="1">
    <location>
        <begin position="21"/>
        <end position="30"/>
    </location>
</feature>
<reference evidence="4" key="1">
    <citation type="submission" date="2010-03" db="EMBL/GenBank/DDBJ databases">
        <title>The complete chromosome of Tsukamurella paurometabola DSM 20162.</title>
        <authorList>
            <consortium name="US DOE Joint Genome Institute (JGI-PGF)"/>
            <person name="Lucas S."/>
            <person name="Copeland A."/>
            <person name="Lapidus A."/>
            <person name="Glavina del Rio T."/>
            <person name="Dalin E."/>
            <person name="Tice H."/>
            <person name="Bruce D."/>
            <person name="Goodwin L."/>
            <person name="Pitluck S."/>
            <person name="Kyrpides N."/>
            <person name="Mavromatis K."/>
            <person name="Ivanova N."/>
            <person name="Mikhailova N."/>
            <person name="Munk A.C."/>
            <person name="Brettin T."/>
            <person name="Detter J.C."/>
            <person name="Tapia R."/>
            <person name="Han C."/>
            <person name="Larimer F."/>
            <person name="Land M."/>
            <person name="Hauser L."/>
            <person name="Markowitz V."/>
            <person name="Cheng J.-F."/>
            <person name="Hugenholtz P."/>
            <person name="Woyke T."/>
            <person name="Wu D."/>
            <person name="Jando M."/>
            <person name="Brambilla E."/>
            <person name="Klenk H.-P."/>
            <person name="Eisen J.A."/>
        </authorList>
    </citation>
    <scope>NUCLEOTIDE SEQUENCE [LARGE SCALE GENOMIC DNA]</scope>
    <source>
        <strain evidence="4">ATCC 8368 / DSM 20162 / CCUG 35730 / CIP 100753 / JCM 10117 / KCTC 9821 / NBRC 16120 / NCIMB 702349 / NCTC 13040</strain>
    </source>
</reference>
<feature type="compositionally biased region" description="Low complexity" evidence="1">
    <location>
        <begin position="262"/>
        <end position="294"/>
    </location>
</feature>
<name>D5USI2_TSUPD</name>
<dbReference type="EMBL" id="CP001966">
    <property type="protein sequence ID" value="ADG79253.1"/>
    <property type="molecule type" value="Genomic_DNA"/>
</dbReference>
<feature type="compositionally biased region" description="Polar residues" evidence="1">
    <location>
        <begin position="205"/>
        <end position="224"/>
    </location>
</feature>
<organism evidence="3 4">
    <name type="scientific">Tsukamurella paurometabola (strain ATCC 8368 / DSM 20162 / CCUG 35730 / CIP 100753 / JCM 10117 / KCTC 9821 / NBRC 16120 / NCIMB 702349 / NCTC 13040)</name>
    <name type="common">Corynebacterium paurometabolum</name>
    <dbReference type="NCBI Taxonomy" id="521096"/>
    <lineage>
        <taxon>Bacteria</taxon>
        <taxon>Bacillati</taxon>
        <taxon>Actinomycetota</taxon>
        <taxon>Actinomycetes</taxon>
        <taxon>Mycobacteriales</taxon>
        <taxon>Tsukamurellaceae</taxon>
        <taxon>Tsukamurella</taxon>
    </lineage>
</organism>
<dbReference type="HOGENOM" id="CLU_078500_1_0_11"/>
<feature type="compositionally biased region" description="Low complexity" evidence="1">
    <location>
        <begin position="1"/>
        <end position="14"/>
    </location>
</feature>
<dbReference type="RefSeq" id="WP_013127270.1">
    <property type="nucleotide sequence ID" value="NC_014158.1"/>
</dbReference>
<keyword evidence="4" id="KW-1185">Reference proteome</keyword>
<dbReference type="KEGG" id="tpr:Tpau_2653"/>
<dbReference type="Proteomes" id="UP000001213">
    <property type="component" value="Chromosome"/>
</dbReference>
<protein>
    <submittedName>
        <fullName evidence="3">FHA domain-containing protein</fullName>
    </submittedName>
</protein>
<keyword evidence="2" id="KW-0472">Membrane</keyword>
<sequence>MTAPNATHAPGAPTRARRAPGRRDDRDTSRPRSSSAQRALARRQKRLDAEQAVVAAGGTVRETSAERALRRHREGPAPALLTRLPKAPAALARRVPFVLTVIGLVGAGLVLTLWLSTGSAENSYDLSRREAVNDTLAEKKAALERDVKAGESAPGLAERATELGMVPAGTLPVLVTAPDGKVTLVGKPAPATGSPKPALNPPAPSNGQDNQTGTAGSGAPSTANPGAGQGGGEQLVTMNSGTPMVANTAPTPGSTPSPTPAPTAQAPTAQSPAAQAPPQAPATQTPAPAAGGAR</sequence>
<keyword evidence="2" id="KW-0812">Transmembrane</keyword>
<accession>D5USI2</accession>
<evidence type="ECO:0000313" key="3">
    <source>
        <dbReference type="EMBL" id="ADG79253.1"/>
    </source>
</evidence>
<feature type="transmembrane region" description="Helical" evidence="2">
    <location>
        <begin position="95"/>
        <end position="115"/>
    </location>
</feature>
<evidence type="ECO:0000256" key="1">
    <source>
        <dbReference type="SAM" id="MobiDB-lite"/>
    </source>
</evidence>